<dbReference type="InterPro" id="IPR014721">
    <property type="entry name" value="Ribsml_uS5_D2-typ_fold_subgr"/>
</dbReference>
<dbReference type="InterPro" id="IPR042120">
    <property type="entry name" value="MutL_C_dimsub"/>
</dbReference>
<accession>A0A2M8PEB3</accession>
<dbReference type="EMBL" id="PGTM01000102">
    <property type="protein sequence ID" value="PJF35872.1"/>
    <property type="molecule type" value="Genomic_DNA"/>
</dbReference>
<dbReference type="InterPro" id="IPR038973">
    <property type="entry name" value="MutL/Mlh/Pms-like"/>
</dbReference>
<dbReference type="FunFam" id="3.30.565.10:FF:000003">
    <property type="entry name" value="DNA mismatch repair endonuclease MutL"/>
    <property type="match status" value="1"/>
</dbReference>
<dbReference type="Pfam" id="PF08676">
    <property type="entry name" value="MutL_C"/>
    <property type="match status" value="1"/>
</dbReference>
<name>A0A2M8PEB3_9CHLR</name>
<feature type="domain" description="MutL C-terminal dimerisation" evidence="5">
    <location>
        <begin position="402"/>
        <end position="544"/>
    </location>
</feature>
<gene>
    <name evidence="4" type="primary">mutL</name>
    <name evidence="7" type="ORF">CUN49_08370</name>
</gene>
<dbReference type="InterPro" id="IPR020667">
    <property type="entry name" value="DNA_mismatch_repair_MutL"/>
</dbReference>
<keyword evidence="3 4" id="KW-0234">DNA repair</keyword>
<dbReference type="GO" id="GO:0030983">
    <property type="term" value="F:mismatched DNA binding"/>
    <property type="evidence" value="ECO:0007669"/>
    <property type="project" value="InterPro"/>
</dbReference>
<dbReference type="HAMAP" id="MF_00149">
    <property type="entry name" value="DNA_mis_repair"/>
    <property type="match status" value="1"/>
</dbReference>
<dbReference type="Pfam" id="PF13589">
    <property type="entry name" value="HATPase_c_3"/>
    <property type="match status" value="1"/>
</dbReference>
<dbReference type="InterPro" id="IPR013507">
    <property type="entry name" value="DNA_mismatch_S5_2-like"/>
</dbReference>
<dbReference type="GO" id="GO:0016887">
    <property type="term" value="F:ATP hydrolysis activity"/>
    <property type="evidence" value="ECO:0007669"/>
    <property type="project" value="InterPro"/>
</dbReference>
<dbReference type="InterPro" id="IPR036890">
    <property type="entry name" value="HATPase_C_sf"/>
</dbReference>
<evidence type="ECO:0000256" key="4">
    <source>
        <dbReference type="HAMAP-Rule" id="MF_00149"/>
    </source>
</evidence>
<dbReference type="InterPro" id="IPR014790">
    <property type="entry name" value="MutL_C"/>
</dbReference>
<dbReference type="AlphaFoldDB" id="A0A2M8PEB3"/>
<comment type="similarity">
    <text evidence="1 4">Belongs to the DNA mismatch repair MutL/HexB family.</text>
</comment>
<keyword evidence="2 4" id="KW-0227">DNA damage</keyword>
<dbReference type="InterPro" id="IPR020568">
    <property type="entry name" value="Ribosomal_Su5_D2-typ_SF"/>
</dbReference>
<evidence type="ECO:0000313" key="7">
    <source>
        <dbReference type="EMBL" id="PJF35872.1"/>
    </source>
</evidence>
<dbReference type="GO" id="GO:0005524">
    <property type="term" value="F:ATP binding"/>
    <property type="evidence" value="ECO:0007669"/>
    <property type="project" value="InterPro"/>
</dbReference>
<evidence type="ECO:0000256" key="2">
    <source>
        <dbReference type="ARBA" id="ARBA00022763"/>
    </source>
</evidence>
<dbReference type="Gene3D" id="3.30.230.10">
    <property type="match status" value="1"/>
</dbReference>
<dbReference type="SUPFAM" id="SSF55874">
    <property type="entry name" value="ATPase domain of HSP90 chaperone/DNA topoisomerase II/histidine kinase"/>
    <property type="match status" value="1"/>
</dbReference>
<dbReference type="Proteomes" id="UP000229681">
    <property type="component" value="Unassembled WGS sequence"/>
</dbReference>
<dbReference type="NCBIfam" id="TIGR00585">
    <property type="entry name" value="mutl"/>
    <property type="match status" value="1"/>
</dbReference>
<dbReference type="Gene3D" id="3.30.1540.20">
    <property type="entry name" value="MutL, C-terminal domain, dimerisation subdomain"/>
    <property type="match status" value="1"/>
</dbReference>
<dbReference type="Gene3D" id="3.30.565.10">
    <property type="entry name" value="Histidine kinase-like ATPase, C-terminal domain"/>
    <property type="match status" value="1"/>
</dbReference>
<dbReference type="GO" id="GO:0140664">
    <property type="term" value="F:ATP-dependent DNA damage sensor activity"/>
    <property type="evidence" value="ECO:0007669"/>
    <property type="project" value="InterPro"/>
</dbReference>
<evidence type="ECO:0000259" key="6">
    <source>
        <dbReference type="SMART" id="SM01340"/>
    </source>
</evidence>
<dbReference type="SMART" id="SM01340">
    <property type="entry name" value="DNA_mis_repair"/>
    <property type="match status" value="1"/>
</dbReference>
<sequence>MPIQILPEHVAAQIAAGEVVERPASVVKELIENALDAQARSIRVEVQGGGRKLIRVSDDGCGIPAEEAPLAFARHATSKLQRVEDLDNIQTLGFRGEALASIASVARVTMLTRHVDAQVGTFLRLEGGHLLEQRAQGTPHGTVVTVEDLFFNTPARLKFLKAEATERRQIESVIMRYAMAYPEVRFSLSQDGRPSFATSGNGSLADVLVETLGLEIVRQLLPVGPMANEKAPIAVYGYTSAPTLHRTTRAYITLFVNGRYIQDASLTYAVAQAYHTLMPEDRYPIAVLMIVMPPSEVDVNVHPTKAEVRFHAPEVVFSAVQRAVRRAVLGASSSIPTLTPAASEPEQPWRALGAVKSAQPALKLTTEDSGRYTQQMPPEAPSIAAPEADWAARPRSLPPMRIVGQLAATYIVAEAPAGMYLIDQHAAHERILYEQYMRDQARRKPIAQRTLQPFSLTLPPETLRLIEAHSEALRALGFEIEPFGANTVRVHAVPAALSKQNPAEAVAEVLKDLEVGKAAGESAFEAQLILRICKAAAVKAGQILSHSEMSELLRQLERCEHPLSCPHGRPTLIHISAAQLAKEFGRA</sequence>
<dbReference type="SMART" id="SM00853">
    <property type="entry name" value="MutL_C"/>
    <property type="match status" value="1"/>
</dbReference>
<dbReference type="PROSITE" id="PS00058">
    <property type="entry name" value="DNA_MISMATCH_REPAIR_1"/>
    <property type="match status" value="1"/>
</dbReference>
<dbReference type="PANTHER" id="PTHR10073:SF12">
    <property type="entry name" value="DNA MISMATCH REPAIR PROTEIN MLH1"/>
    <property type="match status" value="1"/>
</dbReference>
<dbReference type="SUPFAM" id="SSF54211">
    <property type="entry name" value="Ribosomal protein S5 domain 2-like"/>
    <property type="match status" value="1"/>
</dbReference>
<feature type="domain" description="DNA mismatch repair protein S5" evidence="6">
    <location>
        <begin position="208"/>
        <end position="329"/>
    </location>
</feature>
<reference evidence="7 8" key="1">
    <citation type="submission" date="2017-11" db="EMBL/GenBank/DDBJ databases">
        <title>Evolution of Phototrophy in the Chloroflexi Phylum Driven by Horizontal Gene Transfer.</title>
        <authorList>
            <person name="Ward L.M."/>
            <person name="Hemp J."/>
            <person name="Shih P.M."/>
            <person name="Mcglynn S.E."/>
            <person name="Fischer W."/>
        </authorList>
    </citation>
    <scope>NUCLEOTIDE SEQUENCE [LARGE SCALE GENOMIC DNA]</scope>
    <source>
        <strain evidence="7">JP3_13</strain>
    </source>
</reference>
<evidence type="ECO:0000259" key="5">
    <source>
        <dbReference type="SMART" id="SM00853"/>
    </source>
</evidence>
<comment type="caution">
    <text evidence="7">The sequence shown here is derived from an EMBL/GenBank/DDBJ whole genome shotgun (WGS) entry which is preliminary data.</text>
</comment>
<evidence type="ECO:0000313" key="8">
    <source>
        <dbReference type="Proteomes" id="UP000229681"/>
    </source>
</evidence>
<dbReference type="CDD" id="cd00782">
    <property type="entry name" value="MutL_Trans"/>
    <property type="match status" value="1"/>
</dbReference>
<organism evidence="7 8">
    <name type="scientific">Candidatus Thermofonsia Clade 1 bacterium</name>
    <dbReference type="NCBI Taxonomy" id="2364210"/>
    <lineage>
        <taxon>Bacteria</taxon>
        <taxon>Bacillati</taxon>
        <taxon>Chloroflexota</taxon>
        <taxon>Candidatus Thermofontia</taxon>
        <taxon>Candidatus Thermofonsia Clade 1</taxon>
    </lineage>
</organism>
<protein>
    <recommendedName>
        <fullName evidence="4">DNA mismatch repair protein MutL</fullName>
    </recommendedName>
</protein>
<dbReference type="PANTHER" id="PTHR10073">
    <property type="entry name" value="DNA MISMATCH REPAIR PROTEIN MLH, PMS, MUTL"/>
    <property type="match status" value="1"/>
</dbReference>
<dbReference type="GO" id="GO:0032300">
    <property type="term" value="C:mismatch repair complex"/>
    <property type="evidence" value="ECO:0007669"/>
    <property type="project" value="InterPro"/>
</dbReference>
<proteinExistence type="inferred from homology"/>
<comment type="function">
    <text evidence="4">This protein is involved in the repair of mismatches in DNA. It is required for dam-dependent methyl-directed DNA mismatch repair. May act as a 'molecular matchmaker', a protein that promotes the formation of a stable complex between two or more DNA-binding proteins in an ATP-dependent manner without itself being part of a final effector complex.</text>
</comment>
<dbReference type="GO" id="GO:0006298">
    <property type="term" value="P:mismatch repair"/>
    <property type="evidence" value="ECO:0007669"/>
    <property type="project" value="UniProtKB-UniRule"/>
</dbReference>
<dbReference type="Pfam" id="PF01119">
    <property type="entry name" value="DNA_mis_repair"/>
    <property type="match status" value="1"/>
</dbReference>
<evidence type="ECO:0000256" key="1">
    <source>
        <dbReference type="ARBA" id="ARBA00006082"/>
    </source>
</evidence>
<dbReference type="CDD" id="cd16926">
    <property type="entry name" value="HATPase_MutL-MLH-PMS-like"/>
    <property type="match status" value="1"/>
</dbReference>
<dbReference type="Gene3D" id="3.30.1370.100">
    <property type="entry name" value="MutL, C-terminal domain, regulatory subdomain"/>
    <property type="match status" value="1"/>
</dbReference>
<dbReference type="InterPro" id="IPR014762">
    <property type="entry name" value="DNA_mismatch_repair_CS"/>
</dbReference>
<dbReference type="InterPro" id="IPR002099">
    <property type="entry name" value="MutL/Mlh/PMS"/>
</dbReference>
<dbReference type="SUPFAM" id="SSF118116">
    <property type="entry name" value="DNA mismatch repair protein MutL"/>
    <property type="match status" value="1"/>
</dbReference>
<dbReference type="InterPro" id="IPR037198">
    <property type="entry name" value="MutL_C_sf"/>
</dbReference>
<dbReference type="InterPro" id="IPR042121">
    <property type="entry name" value="MutL_C_regsub"/>
</dbReference>
<evidence type="ECO:0000256" key="3">
    <source>
        <dbReference type="ARBA" id="ARBA00023204"/>
    </source>
</evidence>